<evidence type="ECO:0000313" key="5">
    <source>
        <dbReference type="Proteomes" id="UP001310387"/>
    </source>
</evidence>
<comment type="caution">
    <text evidence="4">The sequence shown here is derived from an EMBL/GenBank/DDBJ whole genome shotgun (WGS) entry which is preliminary data.</text>
</comment>
<dbReference type="InterPro" id="IPR042171">
    <property type="entry name" value="Acyl-CoA_hotdog"/>
</dbReference>
<feature type="domain" description="Acyl-CoA thioesterase-like N-terminal HotDog" evidence="2">
    <location>
        <begin position="22"/>
        <end position="104"/>
    </location>
</feature>
<evidence type="ECO:0000259" key="2">
    <source>
        <dbReference type="Pfam" id="PF13622"/>
    </source>
</evidence>
<accession>A0ABU7Z7U9</accession>
<dbReference type="InterPro" id="IPR049449">
    <property type="entry name" value="TesB_ACOT8-like_N"/>
</dbReference>
<sequence length="257" mass="27421">MAYFRRTDASTFAPTDLVGGAWRTDEQHVAPTFGLLTHLVETDRTARGRDDLAPVRLTFDVWGPYPLAPMDTVVRVLRPGRGVELVEAEVSCAGRTVATLRAWLAGRADTTELADGTPATVPGPDETPSWDPTTDWPGGFISSLDVRRTLAGPGRGTAWVRTDVPLVEDEEVGALARTAGLLDVANGMTVRADPRRVAYPNLDLTAHLFRHPTDGWLGLDTTVTFGSGGTGTTASVLHDATGPFGRLAQALVVRPLG</sequence>
<reference evidence="4" key="2">
    <citation type="submission" date="2024-02" db="EMBL/GenBank/DDBJ databases">
        <authorList>
            <person name="Prathaban M."/>
            <person name="Mythili R."/>
            <person name="Sharmila Devi N."/>
            <person name="Sobanaa M."/>
            <person name="Prathiviraj R."/>
            <person name="Selvin J."/>
        </authorList>
    </citation>
    <scope>NUCLEOTIDE SEQUENCE</scope>
    <source>
        <strain evidence="4">MP1014</strain>
    </source>
</reference>
<gene>
    <name evidence="4" type="ORF">V5O49_09825</name>
</gene>
<reference evidence="4" key="1">
    <citation type="journal article" date="2024" name="Antonie Van Leeuwenhoek">
        <title>Isoptericola haloaureus sp. nov., a dimorphic actinobacterium isolated from mangrove sediments of southeast India, implicating biosaline agricultural significance through nitrogen fixation and salt tolerance genes.</title>
        <authorList>
            <person name="Prathaban M."/>
            <person name="Prathiviraj R."/>
            <person name="Ravichandran M."/>
            <person name="Natarajan S.D."/>
            <person name="Sobanaa M."/>
            <person name="Hari Krishna Kumar S."/>
            <person name="Chandrasekar V."/>
            <person name="Selvin J."/>
        </authorList>
    </citation>
    <scope>NUCLEOTIDE SEQUENCE</scope>
    <source>
        <strain evidence="4">MP1014</strain>
    </source>
</reference>
<keyword evidence="5" id="KW-1185">Reference proteome</keyword>
<dbReference type="EMBL" id="JBAGLP010000117">
    <property type="protein sequence ID" value="MEG3615418.1"/>
    <property type="molecule type" value="Genomic_DNA"/>
</dbReference>
<dbReference type="Pfam" id="PF20789">
    <property type="entry name" value="4HBT_3C"/>
    <property type="match status" value="1"/>
</dbReference>
<dbReference type="RefSeq" id="WP_332902067.1">
    <property type="nucleotide sequence ID" value="NZ_JBAGLP010000117.1"/>
</dbReference>
<protein>
    <submittedName>
        <fullName evidence="4">Acyl-CoA thioesterase domain-containing protein</fullName>
    </submittedName>
</protein>
<organism evidence="4 5">
    <name type="scientific">Isoptericola haloaureus</name>
    <dbReference type="NCBI Taxonomy" id="1542902"/>
    <lineage>
        <taxon>Bacteria</taxon>
        <taxon>Bacillati</taxon>
        <taxon>Actinomycetota</taxon>
        <taxon>Actinomycetes</taxon>
        <taxon>Micrococcales</taxon>
        <taxon>Promicromonosporaceae</taxon>
        <taxon>Isoptericola</taxon>
    </lineage>
</organism>
<dbReference type="InterPro" id="IPR049450">
    <property type="entry name" value="ACOT8-like_C"/>
</dbReference>
<evidence type="ECO:0000259" key="3">
    <source>
        <dbReference type="Pfam" id="PF20789"/>
    </source>
</evidence>
<feature type="domain" description="Acyl-CoA thioesterase-like C-terminal" evidence="3">
    <location>
        <begin position="124"/>
        <end position="253"/>
    </location>
</feature>
<evidence type="ECO:0000256" key="1">
    <source>
        <dbReference type="SAM" id="MobiDB-lite"/>
    </source>
</evidence>
<dbReference type="Pfam" id="PF13622">
    <property type="entry name" value="4HBT_3"/>
    <property type="match status" value="1"/>
</dbReference>
<dbReference type="Gene3D" id="2.40.160.210">
    <property type="entry name" value="Acyl-CoA thioesterase, double hotdog domain"/>
    <property type="match status" value="1"/>
</dbReference>
<dbReference type="Proteomes" id="UP001310387">
    <property type="component" value="Unassembled WGS sequence"/>
</dbReference>
<dbReference type="SUPFAM" id="SSF54637">
    <property type="entry name" value="Thioesterase/thiol ester dehydrase-isomerase"/>
    <property type="match status" value="1"/>
</dbReference>
<feature type="region of interest" description="Disordered" evidence="1">
    <location>
        <begin position="113"/>
        <end position="132"/>
    </location>
</feature>
<dbReference type="InterPro" id="IPR029069">
    <property type="entry name" value="HotDog_dom_sf"/>
</dbReference>
<name>A0ABU7Z7U9_9MICO</name>
<proteinExistence type="predicted"/>
<evidence type="ECO:0000313" key="4">
    <source>
        <dbReference type="EMBL" id="MEG3615418.1"/>
    </source>
</evidence>